<keyword evidence="4" id="KW-0143">Chaperone</keyword>
<dbReference type="PANTHER" id="PTHR30111:SF1">
    <property type="entry name" value="33 KDA CHAPERONIN"/>
    <property type="match status" value="1"/>
</dbReference>
<dbReference type="GO" id="GO:0051082">
    <property type="term" value="F:unfolded protein binding"/>
    <property type="evidence" value="ECO:0007669"/>
    <property type="project" value="InterPro"/>
</dbReference>
<dbReference type="Gene3D" id="3.90.1280.10">
    <property type="entry name" value="HSP33 redox switch-like"/>
    <property type="match status" value="1"/>
</dbReference>
<dbReference type="STRING" id="1497955.HMPREF1872_01424"/>
<evidence type="ECO:0000256" key="5">
    <source>
        <dbReference type="ARBA" id="ARBA00023284"/>
    </source>
</evidence>
<dbReference type="InterPro" id="IPR016153">
    <property type="entry name" value="Heat_shock_Hsp33_N"/>
</dbReference>
<dbReference type="InterPro" id="IPR016154">
    <property type="entry name" value="Heat_shock_Hsp33_C"/>
</dbReference>
<accession>A0A133Y6W6</accession>
<dbReference type="SUPFAM" id="SSF118352">
    <property type="entry name" value="HSP33 redox switch-like"/>
    <property type="match status" value="1"/>
</dbReference>
<dbReference type="PANTHER" id="PTHR30111">
    <property type="entry name" value="33 KDA CHAPERONIN"/>
    <property type="match status" value="1"/>
</dbReference>
<keyword evidence="2" id="KW-0862">Zinc</keyword>
<keyword evidence="3" id="KW-1015">Disulfide bond</keyword>
<name>A0A133Y6W6_9FIRM</name>
<dbReference type="AlphaFoldDB" id="A0A133Y6W6"/>
<evidence type="ECO:0000313" key="7">
    <source>
        <dbReference type="Proteomes" id="UP000070080"/>
    </source>
</evidence>
<dbReference type="PIRSF" id="PIRSF005261">
    <property type="entry name" value="Heat_shock_Hsp33"/>
    <property type="match status" value="1"/>
</dbReference>
<dbReference type="GO" id="GO:0044183">
    <property type="term" value="F:protein folding chaperone"/>
    <property type="evidence" value="ECO:0007669"/>
    <property type="project" value="TreeGrafter"/>
</dbReference>
<evidence type="ECO:0000256" key="2">
    <source>
        <dbReference type="ARBA" id="ARBA00022833"/>
    </source>
</evidence>
<keyword evidence="1" id="KW-0963">Cytoplasm</keyword>
<gene>
    <name evidence="6" type="ORF">HMPREF1872_01424</name>
</gene>
<dbReference type="Gene3D" id="3.55.30.10">
    <property type="entry name" value="Hsp33 domain"/>
    <property type="match status" value="1"/>
</dbReference>
<dbReference type="EMBL" id="LSCV01000045">
    <property type="protein sequence ID" value="KXB38937.1"/>
    <property type="molecule type" value="Genomic_DNA"/>
</dbReference>
<dbReference type="SUPFAM" id="SSF64397">
    <property type="entry name" value="Hsp33 domain"/>
    <property type="match status" value="1"/>
</dbReference>
<evidence type="ECO:0000256" key="3">
    <source>
        <dbReference type="ARBA" id="ARBA00023157"/>
    </source>
</evidence>
<keyword evidence="7" id="KW-1185">Reference proteome</keyword>
<dbReference type="InterPro" id="IPR000397">
    <property type="entry name" value="Heat_shock_Hsp33"/>
</dbReference>
<dbReference type="Proteomes" id="UP000070080">
    <property type="component" value="Unassembled WGS sequence"/>
</dbReference>
<dbReference type="RefSeq" id="WP_066715097.1">
    <property type="nucleotide sequence ID" value="NZ_JARFNM010000001.1"/>
</dbReference>
<reference evidence="7" key="1">
    <citation type="submission" date="2016-01" db="EMBL/GenBank/DDBJ databases">
        <authorList>
            <person name="Mitreva M."/>
            <person name="Pepin K.H."/>
            <person name="Mihindukulasuriya K.A."/>
            <person name="Fulton R."/>
            <person name="Fronick C."/>
            <person name="O'Laughlin M."/>
            <person name="Miner T."/>
            <person name="Herter B."/>
            <person name="Rosa B.A."/>
            <person name="Cordes M."/>
            <person name="Tomlinson C."/>
            <person name="Wollam A."/>
            <person name="Palsikar V.B."/>
            <person name="Mardis E.R."/>
            <person name="Wilson R.K."/>
        </authorList>
    </citation>
    <scope>NUCLEOTIDE SEQUENCE [LARGE SCALE GENOMIC DNA]</scope>
    <source>
        <strain evidence="7">KA00274</strain>
    </source>
</reference>
<protein>
    <submittedName>
        <fullName evidence="6">Chaperonin HslO</fullName>
    </submittedName>
</protein>
<evidence type="ECO:0000256" key="1">
    <source>
        <dbReference type="ARBA" id="ARBA00022490"/>
    </source>
</evidence>
<dbReference type="GO" id="GO:0042026">
    <property type="term" value="P:protein refolding"/>
    <property type="evidence" value="ECO:0007669"/>
    <property type="project" value="TreeGrafter"/>
</dbReference>
<evidence type="ECO:0000313" key="6">
    <source>
        <dbReference type="EMBL" id="KXB38937.1"/>
    </source>
</evidence>
<sequence length="314" mass="35433">MGESKYQFNDIRDKEDIHRLGDHVLYAEAWQGEIRLLAVDLTESMRKLQKIHDLSPSATEALGELSLTSLLLASDLKDESAWLGMSLQTAGDLGRLQVECQQNLHFRAKTSSPHAKVHINANKQLDISENLGGSGRLQVMRSFSPSLAPFISQVELQPSGLTQTLAYYLAKSEQRRSCLILQIGMNKDGISFAIGLLLEALPLATDKSIERLEQRVNNMPTLSWFVENKFDTAQILDMLMIDENIKYLKRQAVKLACSCSARKMQAALCSLQAADWQSLLKEKELTMSCDYCKRSYTFKQAELEKLYQSTHKQI</sequence>
<evidence type="ECO:0000256" key="4">
    <source>
        <dbReference type="ARBA" id="ARBA00023186"/>
    </source>
</evidence>
<dbReference type="GO" id="GO:0005737">
    <property type="term" value="C:cytoplasm"/>
    <property type="evidence" value="ECO:0007669"/>
    <property type="project" value="InterPro"/>
</dbReference>
<comment type="caution">
    <text evidence="6">The sequence shown here is derived from an EMBL/GenBank/DDBJ whole genome shotgun (WGS) entry which is preliminary data.</text>
</comment>
<dbReference type="OrthoDB" id="9776534at2"/>
<keyword evidence="5" id="KW-0676">Redox-active center</keyword>
<organism evidence="6 7">
    <name type="scientific">Amygdalobacter nucleatus</name>
    <dbReference type="NCBI Taxonomy" id="3029274"/>
    <lineage>
        <taxon>Bacteria</taxon>
        <taxon>Bacillati</taxon>
        <taxon>Bacillota</taxon>
        <taxon>Clostridia</taxon>
        <taxon>Eubacteriales</taxon>
        <taxon>Oscillospiraceae</taxon>
        <taxon>Amygdalobacter</taxon>
    </lineage>
</organism>
<dbReference type="Pfam" id="PF01430">
    <property type="entry name" value="HSP33"/>
    <property type="match status" value="1"/>
</dbReference>
<proteinExistence type="predicted"/>